<dbReference type="InterPro" id="IPR036291">
    <property type="entry name" value="NAD(P)-bd_dom_sf"/>
</dbReference>
<dbReference type="PRINTS" id="PR00081">
    <property type="entry name" value="GDHRDH"/>
</dbReference>
<dbReference type="Pfam" id="PF00106">
    <property type="entry name" value="adh_short"/>
    <property type="match status" value="1"/>
</dbReference>
<keyword evidence="2" id="KW-0560">Oxidoreductase</keyword>
<evidence type="ECO:0000256" key="1">
    <source>
        <dbReference type="ARBA" id="ARBA00006484"/>
    </source>
</evidence>
<protein>
    <recommendedName>
        <fullName evidence="4">Short-chain dehydrogenase/reductase SDR</fullName>
    </recommendedName>
</protein>
<dbReference type="Gene3D" id="3.40.50.720">
    <property type="entry name" value="NAD(P)-binding Rossmann-like Domain"/>
    <property type="match status" value="1"/>
</dbReference>
<dbReference type="GO" id="GO:0016491">
    <property type="term" value="F:oxidoreductase activity"/>
    <property type="evidence" value="ECO:0007669"/>
    <property type="project" value="UniProtKB-KW"/>
</dbReference>
<proteinExistence type="inferred from homology"/>
<name>A0A0F9A9K3_9ZZZZ</name>
<accession>A0A0F9A9K3</accession>
<dbReference type="EMBL" id="LAZR01043811">
    <property type="protein sequence ID" value="KKL06194.1"/>
    <property type="molecule type" value="Genomic_DNA"/>
</dbReference>
<evidence type="ECO:0008006" key="4">
    <source>
        <dbReference type="Google" id="ProtNLM"/>
    </source>
</evidence>
<evidence type="ECO:0000313" key="3">
    <source>
        <dbReference type="EMBL" id="KKL06194.1"/>
    </source>
</evidence>
<comment type="similarity">
    <text evidence="1">Belongs to the short-chain dehydrogenases/reductases (SDR) family.</text>
</comment>
<dbReference type="InterPro" id="IPR002347">
    <property type="entry name" value="SDR_fam"/>
</dbReference>
<comment type="caution">
    <text evidence="3">The sequence shown here is derived from an EMBL/GenBank/DDBJ whole genome shotgun (WGS) entry which is preliminary data.</text>
</comment>
<feature type="non-terminal residue" evidence="3">
    <location>
        <position position="1"/>
    </location>
</feature>
<sequence>DALAAEIGDQAVVLTGDATVYEDQRMAIDRLVGHFGQLDAVFANAGKGTSKGGTENGSPEEWKAMVDLNIMGALYTAHLAMPHLRKTTGQYIVTGSAAGRRHIKGSIYGATKFFIHGFAGNLADEMAEWGGRCMVVSPGMVNTPFFDEAKPDKLHPDDVAAAVLHALDAPARAAIREIHLMPTG</sequence>
<gene>
    <name evidence="3" type="ORF">LCGC14_2598450</name>
</gene>
<evidence type="ECO:0000256" key="2">
    <source>
        <dbReference type="ARBA" id="ARBA00023002"/>
    </source>
</evidence>
<organism evidence="3">
    <name type="scientific">marine sediment metagenome</name>
    <dbReference type="NCBI Taxonomy" id="412755"/>
    <lineage>
        <taxon>unclassified sequences</taxon>
        <taxon>metagenomes</taxon>
        <taxon>ecological metagenomes</taxon>
    </lineage>
</organism>
<dbReference type="PANTHER" id="PTHR43391:SF26">
    <property type="entry name" value="BLL7251 PROTEIN"/>
    <property type="match status" value="1"/>
</dbReference>
<dbReference type="PANTHER" id="PTHR43391">
    <property type="entry name" value="RETINOL DEHYDROGENASE-RELATED"/>
    <property type="match status" value="1"/>
</dbReference>
<dbReference type="AlphaFoldDB" id="A0A0F9A9K3"/>
<dbReference type="SUPFAM" id="SSF51735">
    <property type="entry name" value="NAD(P)-binding Rossmann-fold domains"/>
    <property type="match status" value="1"/>
</dbReference>
<reference evidence="3" key="1">
    <citation type="journal article" date="2015" name="Nature">
        <title>Complex archaea that bridge the gap between prokaryotes and eukaryotes.</title>
        <authorList>
            <person name="Spang A."/>
            <person name="Saw J.H."/>
            <person name="Jorgensen S.L."/>
            <person name="Zaremba-Niedzwiedzka K."/>
            <person name="Martijn J."/>
            <person name="Lind A.E."/>
            <person name="van Eijk R."/>
            <person name="Schleper C."/>
            <person name="Guy L."/>
            <person name="Ettema T.J."/>
        </authorList>
    </citation>
    <scope>NUCLEOTIDE SEQUENCE</scope>
</reference>